<dbReference type="AlphaFoldDB" id="A0A7W7B0C7"/>
<dbReference type="EMBL" id="JACHNZ010000012">
    <property type="protein sequence ID" value="MBB4631696.1"/>
    <property type="molecule type" value="Genomic_DNA"/>
</dbReference>
<evidence type="ECO:0000313" key="7">
    <source>
        <dbReference type="Proteomes" id="UP000566324"/>
    </source>
</evidence>
<dbReference type="GO" id="GO:0015035">
    <property type="term" value="F:protein-disulfide reductase activity"/>
    <property type="evidence" value="ECO:0007669"/>
    <property type="project" value="InterPro"/>
</dbReference>
<keyword evidence="4 5" id="KW-0472">Membrane</keyword>
<dbReference type="Pfam" id="PF02600">
    <property type="entry name" value="DsbB"/>
    <property type="match status" value="1"/>
</dbReference>
<dbReference type="Gene3D" id="1.20.1550.10">
    <property type="entry name" value="DsbB-like"/>
    <property type="match status" value="1"/>
</dbReference>
<feature type="transmembrane region" description="Helical" evidence="5">
    <location>
        <begin position="41"/>
        <end position="58"/>
    </location>
</feature>
<protein>
    <submittedName>
        <fullName evidence="6">Disulfide bond formation protein DsbB</fullName>
    </submittedName>
</protein>
<comment type="caution">
    <text evidence="6">The sequence shown here is derived from an EMBL/GenBank/DDBJ whole genome shotgun (WGS) entry which is preliminary data.</text>
</comment>
<organism evidence="6 7">
    <name type="scientific">Sphingosinicella soli</name>
    <dbReference type="NCBI Taxonomy" id="333708"/>
    <lineage>
        <taxon>Bacteria</taxon>
        <taxon>Pseudomonadati</taxon>
        <taxon>Pseudomonadota</taxon>
        <taxon>Alphaproteobacteria</taxon>
        <taxon>Sphingomonadales</taxon>
        <taxon>Sphingosinicellaceae</taxon>
        <taxon>Sphingosinicella</taxon>
    </lineage>
</organism>
<evidence type="ECO:0000256" key="1">
    <source>
        <dbReference type="ARBA" id="ARBA00004141"/>
    </source>
</evidence>
<evidence type="ECO:0000256" key="3">
    <source>
        <dbReference type="ARBA" id="ARBA00022989"/>
    </source>
</evidence>
<reference evidence="6 7" key="1">
    <citation type="submission" date="2020-08" db="EMBL/GenBank/DDBJ databases">
        <title>Genomic Encyclopedia of Type Strains, Phase IV (KMG-IV): sequencing the most valuable type-strain genomes for metagenomic binning, comparative biology and taxonomic classification.</title>
        <authorList>
            <person name="Goeker M."/>
        </authorList>
    </citation>
    <scope>NUCLEOTIDE SEQUENCE [LARGE SCALE GENOMIC DNA]</scope>
    <source>
        <strain evidence="6 7">DSM 17328</strain>
    </source>
</reference>
<dbReference type="RefSeq" id="WP_184066850.1">
    <property type="nucleotide sequence ID" value="NZ_JACHNZ010000012.1"/>
</dbReference>
<evidence type="ECO:0000256" key="4">
    <source>
        <dbReference type="ARBA" id="ARBA00023136"/>
    </source>
</evidence>
<evidence type="ECO:0000313" key="6">
    <source>
        <dbReference type="EMBL" id="MBB4631696.1"/>
    </source>
</evidence>
<comment type="subcellular location">
    <subcellularLocation>
        <location evidence="1">Membrane</location>
        <topology evidence="1">Multi-pass membrane protein</topology>
    </subcellularLocation>
</comment>
<keyword evidence="2 5" id="KW-0812">Transmembrane</keyword>
<dbReference type="GO" id="GO:0016020">
    <property type="term" value="C:membrane"/>
    <property type="evidence" value="ECO:0007669"/>
    <property type="project" value="UniProtKB-SubCell"/>
</dbReference>
<evidence type="ECO:0000256" key="5">
    <source>
        <dbReference type="SAM" id="Phobius"/>
    </source>
</evidence>
<feature type="transmembrane region" description="Helical" evidence="5">
    <location>
        <begin position="133"/>
        <end position="152"/>
    </location>
</feature>
<accession>A0A7W7B0C7</accession>
<dbReference type="InterPro" id="IPR023380">
    <property type="entry name" value="DsbB-like_sf"/>
</dbReference>
<dbReference type="GO" id="GO:0006457">
    <property type="term" value="P:protein folding"/>
    <property type="evidence" value="ECO:0007669"/>
    <property type="project" value="InterPro"/>
</dbReference>
<keyword evidence="7" id="KW-1185">Reference proteome</keyword>
<name>A0A7W7B0C7_9SPHN</name>
<evidence type="ECO:0000256" key="2">
    <source>
        <dbReference type="ARBA" id="ARBA00022692"/>
    </source>
</evidence>
<dbReference type="SUPFAM" id="SSF158442">
    <property type="entry name" value="DsbB-like"/>
    <property type="match status" value="1"/>
</dbReference>
<dbReference type="Proteomes" id="UP000566324">
    <property type="component" value="Unassembled WGS sequence"/>
</dbReference>
<keyword evidence="3 5" id="KW-1133">Transmembrane helix</keyword>
<gene>
    <name evidence="6" type="ORF">GGQ98_001310</name>
</gene>
<dbReference type="InterPro" id="IPR003752">
    <property type="entry name" value="DiS_bond_form_DsbB/BdbC"/>
</dbReference>
<dbReference type="PIRSF" id="PIRSF033913">
    <property type="entry name" value="S-S_format_DsbB"/>
    <property type="match status" value="1"/>
</dbReference>
<dbReference type="InterPro" id="IPR024199">
    <property type="entry name" value="Uncharacterised_DsbB"/>
</dbReference>
<proteinExistence type="predicted"/>
<feature type="transmembrane region" description="Helical" evidence="5">
    <location>
        <begin position="65"/>
        <end position="87"/>
    </location>
</feature>
<sequence length="154" mass="16162">MAERLRLAHLTLLIGPAALLGGAFAFQHIGGLHPCEMCIWQRWPHAAALVLASLALFVPGTGRRALLLLAALAELVTAGIGVFHAGVEQRWWQGPSACSATDLGTGDFLSSVLATPVVQCDQIAWSLAGISMAGYNAILSGLIAGVALWLILKR</sequence>